<dbReference type="Proteomes" id="UP000316988">
    <property type="component" value="Unassembled WGS sequence"/>
</dbReference>
<keyword evidence="3" id="KW-1185">Reference proteome</keyword>
<dbReference type="OrthoDB" id="9787292at2"/>
<dbReference type="GO" id="GO:0005737">
    <property type="term" value="C:cytoplasm"/>
    <property type="evidence" value="ECO:0007669"/>
    <property type="project" value="TreeGrafter"/>
</dbReference>
<dbReference type="InterPro" id="IPR036291">
    <property type="entry name" value="NAD(P)-bd_dom_sf"/>
</dbReference>
<protein>
    <submittedName>
        <fullName evidence="2">NAD(P)-dependent oxidoreductase</fullName>
    </submittedName>
</protein>
<evidence type="ECO:0000313" key="2">
    <source>
        <dbReference type="EMBL" id="TSD68380.1"/>
    </source>
</evidence>
<name>A0A554SPV0_9ACTN</name>
<accession>A0A554SPV0</accession>
<comment type="caution">
    <text evidence="2">The sequence shown here is derived from an EMBL/GenBank/DDBJ whole genome shotgun (WGS) entry which is preliminary data.</text>
</comment>
<dbReference type="PANTHER" id="PTHR48079">
    <property type="entry name" value="PROTEIN YEEZ"/>
    <property type="match status" value="1"/>
</dbReference>
<dbReference type="Pfam" id="PF13460">
    <property type="entry name" value="NAD_binding_10"/>
    <property type="match status" value="1"/>
</dbReference>
<dbReference type="AlphaFoldDB" id="A0A554SPV0"/>
<dbReference type="GO" id="GO:0004029">
    <property type="term" value="F:aldehyde dehydrogenase (NAD+) activity"/>
    <property type="evidence" value="ECO:0007669"/>
    <property type="project" value="TreeGrafter"/>
</dbReference>
<dbReference type="PANTHER" id="PTHR48079:SF6">
    <property type="entry name" value="NAD(P)-BINDING DOMAIN-CONTAINING PROTEIN-RELATED"/>
    <property type="match status" value="1"/>
</dbReference>
<proteinExistence type="predicted"/>
<evidence type="ECO:0000313" key="3">
    <source>
        <dbReference type="Proteomes" id="UP000316988"/>
    </source>
</evidence>
<reference evidence="2 3" key="1">
    <citation type="submission" date="2019-07" db="EMBL/GenBank/DDBJ databases">
        <authorList>
            <person name="Zhao L.H."/>
        </authorList>
    </citation>
    <scope>NUCLEOTIDE SEQUENCE [LARGE SCALE GENOMIC DNA]</scope>
    <source>
        <strain evidence="2 3">Co35</strain>
    </source>
</reference>
<dbReference type="InterPro" id="IPR016040">
    <property type="entry name" value="NAD(P)-bd_dom"/>
</dbReference>
<sequence>MRVFLTGANGVMGLATVDALVEAGHDVIGLVRSPGAAEIVERHGGQAWYGDVFDPTALRAGMDGCDVVVNFATRIPIGATAYRPGSLTAVNRLRREGAATVAEMARELRVERFVQQSLSFIYQGRGDEWIDEFSPVDVTWVTEALVIAEDHARSIEETGGVSVRLRYGLIVGDDRNTRYVLSRARRGKPFALGDPDGWMHVIHPDDIGTSVVAALGAPAGAYNVGAEPLRRRTYADLIARAAGREHGDFLAPWIVELGGDKMEMLTRSHRVSSALFTERTGWRPRHRELTEDWFPARD</sequence>
<dbReference type="Gene3D" id="3.40.50.720">
    <property type="entry name" value="NAD(P)-binding Rossmann-like Domain"/>
    <property type="match status" value="1"/>
</dbReference>
<evidence type="ECO:0000259" key="1">
    <source>
        <dbReference type="Pfam" id="PF13460"/>
    </source>
</evidence>
<dbReference type="EMBL" id="VLNT01000001">
    <property type="protein sequence ID" value="TSD68380.1"/>
    <property type="molecule type" value="Genomic_DNA"/>
</dbReference>
<feature type="domain" description="NAD(P)-binding" evidence="1">
    <location>
        <begin position="7"/>
        <end position="183"/>
    </location>
</feature>
<dbReference type="InterPro" id="IPR051783">
    <property type="entry name" value="NAD(P)-dependent_oxidoreduct"/>
</dbReference>
<dbReference type="SUPFAM" id="SSF51735">
    <property type="entry name" value="NAD(P)-binding Rossmann-fold domains"/>
    <property type="match status" value="1"/>
</dbReference>
<organism evidence="2 3">
    <name type="scientific">Aeromicrobium piscarium</name>
    <dbReference type="NCBI Taxonomy" id="2590901"/>
    <lineage>
        <taxon>Bacteria</taxon>
        <taxon>Bacillati</taxon>
        <taxon>Actinomycetota</taxon>
        <taxon>Actinomycetes</taxon>
        <taxon>Propionibacteriales</taxon>
        <taxon>Nocardioidaceae</taxon>
        <taxon>Aeromicrobium</taxon>
    </lineage>
</organism>
<gene>
    <name evidence="2" type="ORF">FNM00_01960</name>
</gene>
<dbReference type="RefSeq" id="WP_143911328.1">
    <property type="nucleotide sequence ID" value="NZ_VLNT01000001.1"/>
</dbReference>